<gene>
    <name evidence="1" type="ORF">ACHHYP_14755</name>
</gene>
<dbReference type="Proteomes" id="UP000243579">
    <property type="component" value="Unassembled WGS sequence"/>
</dbReference>
<dbReference type="EMBL" id="JNBR01002183">
    <property type="protein sequence ID" value="OQR83403.1"/>
    <property type="molecule type" value="Genomic_DNA"/>
</dbReference>
<evidence type="ECO:0008006" key="3">
    <source>
        <dbReference type="Google" id="ProtNLM"/>
    </source>
</evidence>
<name>A0A1V9YCC3_ACHHY</name>
<protein>
    <recommendedName>
        <fullName evidence="3">Reverse transcriptase zinc-binding domain-containing protein</fullName>
    </recommendedName>
</protein>
<evidence type="ECO:0000313" key="1">
    <source>
        <dbReference type="EMBL" id="OQR83403.1"/>
    </source>
</evidence>
<dbReference type="OrthoDB" id="78757at2759"/>
<proteinExistence type="predicted"/>
<reference evidence="1 2" key="1">
    <citation type="journal article" date="2014" name="Genome Biol. Evol.">
        <title>The secreted proteins of Achlya hypogyna and Thraustotheca clavata identify the ancestral oomycete secretome and reveal gene acquisitions by horizontal gene transfer.</title>
        <authorList>
            <person name="Misner I."/>
            <person name="Blouin N."/>
            <person name="Leonard G."/>
            <person name="Richards T.A."/>
            <person name="Lane C.E."/>
        </authorList>
    </citation>
    <scope>NUCLEOTIDE SEQUENCE [LARGE SCALE GENOMIC DNA]</scope>
    <source>
        <strain evidence="1 2">ATCC 48635</strain>
    </source>
</reference>
<evidence type="ECO:0000313" key="2">
    <source>
        <dbReference type="Proteomes" id="UP000243579"/>
    </source>
</evidence>
<organism evidence="1 2">
    <name type="scientific">Achlya hypogyna</name>
    <name type="common">Oomycete</name>
    <name type="synonym">Protoachlya hypogyna</name>
    <dbReference type="NCBI Taxonomy" id="1202772"/>
    <lineage>
        <taxon>Eukaryota</taxon>
        <taxon>Sar</taxon>
        <taxon>Stramenopiles</taxon>
        <taxon>Oomycota</taxon>
        <taxon>Saprolegniomycetes</taxon>
        <taxon>Saprolegniales</taxon>
        <taxon>Achlyaceae</taxon>
        <taxon>Achlya</taxon>
    </lineage>
</organism>
<dbReference type="AlphaFoldDB" id="A0A1V9YCC3"/>
<accession>A0A1V9YCC3</accession>
<comment type="caution">
    <text evidence="1">The sequence shown here is derived from an EMBL/GenBank/DDBJ whole genome shotgun (WGS) entry which is preliminary data.</text>
</comment>
<sequence>MSNANPAARVRLDMHGHVILACTHRSGLVYNHLTATYRRVLEAYQDAPAATRGAPPAPHPYLAMVKDRVAPFLERATPFEQWPRALVTDLARHAPVTDVAHPMATPSRATPEALRPYVKLVRRLLRRLPPVQADVWLRLLYHMLPVNCRFSYLQAQDPSAVCCTYGCGAVETQYHALRACARVQALWAFHAGAWANFGVDFGWSRITQLDHFPVNTRGLPHIEALQTLWLLLVGATLHFVWRDHNAVQYEALEPPPVHAWQETSFLAWTASIRRWLRLQDPDCPVRAGALRVLGVLRWQRAYRPLWAKYPSCLLLRPTSTFGPG</sequence>
<keyword evidence="2" id="KW-1185">Reference proteome</keyword>